<dbReference type="InterPro" id="IPR011662">
    <property type="entry name" value="Secretin/TonB_short_N"/>
</dbReference>
<evidence type="ECO:0000256" key="7">
    <source>
        <dbReference type="RuleBase" id="RU004004"/>
    </source>
</evidence>
<sequence length="639" mass="70247">MNLIRPGLTGLMLLTLVACASQPQQRFDQARQMLGENRSEEALLALEELVKQEPGNQEFRRYWLRQRDAIVERTLREAESLRINQRYSEAQARIETVLRIQPGNPRAADMRLALDRELAHNSLVEQAIAAQQAGQTTQARALLKQVLAESPRHLGARKRLAELDKARNKADMAPISANSPLRAPVTMEFRNAPLQSIFDMLSQSTGVNFVFDRDLKLDGQATILARDTPLDETLNVLLTSQQLAKRVLNDRTVLIYPATPNRQKDLEGLNVKTFYLNNIEAKAAAALIKTIVKTRDIYTDDKLNLLVMRDTPEAIGVAEKLVAAHDLAEAEVMLEVEVMEIGSERLAQLGVQFPDQLSLSLPKAFDGSSLSLGELKNLGRDGLKLGIGDPALLLNLKHTDGTTDTLANPRIRVRNREKAKIHIGDRVPVITTTTNPTSGSVAESVAYLDVGLKLDVEPQVFQDDEVGIRLNLEVSNIVKEVPSKTGLLTYQIGTRTTSTALRLRDGETQVLAGLIKQEELESASRLPGLGQLPMLGKLFSSEKRQRTKSELVLLITPRILRNLAVPDASQTEFTSGTEDHVGSETLRLPDGNSQISIPAEGSQPLAPPPAPQPQVEPVPPPQVDPVPPPPLPVPPQNPK</sequence>
<evidence type="ECO:0000256" key="3">
    <source>
        <dbReference type="ARBA" id="ARBA00022729"/>
    </source>
</evidence>
<dbReference type="EMBL" id="BSOG01000001">
    <property type="protein sequence ID" value="GLR12258.1"/>
    <property type="molecule type" value="Genomic_DNA"/>
</dbReference>
<evidence type="ECO:0000256" key="1">
    <source>
        <dbReference type="ARBA" id="ARBA00004370"/>
    </source>
</evidence>
<dbReference type="PRINTS" id="PR00811">
    <property type="entry name" value="BCTERIALGSPD"/>
</dbReference>
<dbReference type="InterPro" id="IPR005644">
    <property type="entry name" value="NolW-like"/>
</dbReference>
<dbReference type="InterPro" id="IPR050810">
    <property type="entry name" value="Bact_Secretion_Sys_Channel"/>
</dbReference>
<feature type="compositionally biased region" description="Pro residues" evidence="8">
    <location>
        <begin position="605"/>
        <end position="639"/>
    </location>
</feature>
<dbReference type="PANTHER" id="PTHR30332:SF17">
    <property type="entry name" value="TYPE IV PILIATION SYSTEM PROTEIN DR_0774-RELATED"/>
    <property type="match status" value="1"/>
</dbReference>
<comment type="similarity">
    <text evidence="6">Belongs to the bacterial secretin family.</text>
</comment>
<protein>
    <recommendedName>
        <fullName evidence="10">Secretin/TonB short N-terminal domain-containing protein</fullName>
    </recommendedName>
</protein>
<dbReference type="InterPro" id="IPR001775">
    <property type="entry name" value="GspD/PilQ"/>
</dbReference>
<feature type="signal peptide" evidence="9">
    <location>
        <begin position="1"/>
        <end position="20"/>
    </location>
</feature>
<evidence type="ECO:0000256" key="5">
    <source>
        <dbReference type="ARBA" id="ARBA00023237"/>
    </source>
</evidence>
<evidence type="ECO:0000256" key="2">
    <source>
        <dbReference type="ARBA" id="ARBA00022448"/>
    </source>
</evidence>
<gene>
    <name evidence="11" type="ORF">GCM10007907_10480</name>
</gene>
<keyword evidence="2 7" id="KW-0813">Transport</keyword>
<dbReference type="SUPFAM" id="SSF48452">
    <property type="entry name" value="TPR-like"/>
    <property type="match status" value="1"/>
</dbReference>
<dbReference type="Proteomes" id="UP001156706">
    <property type="component" value="Unassembled WGS sequence"/>
</dbReference>
<keyword evidence="5" id="KW-0998">Cell outer membrane</keyword>
<comment type="subcellular location">
    <subcellularLocation>
        <location evidence="7">Cell outer membrane</location>
    </subcellularLocation>
    <subcellularLocation>
        <location evidence="1">Membrane</location>
    </subcellularLocation>
</comment>
<feature type="chain" id="PRO_5046103175" description="Secretin/TonB short N-terminal domain-containing protein" evidence="9">
    <location>
        <begin position="21"/>
        <end position="639"/>
    </location>
</feature>
<feature type="region of interest" description="Disordered" evidence="8">
    <location>
        <begin position="570"/>
        <end position="639"/>
    </location>
</feature>
<dbReference type="RefSeq" id="WP_284195388.1">
    <property type="nucleotide sequence ID" value="NZ_BSOG01000001.1"/>
</dbReference>
<evidence type="ECO:0000313" key="11">
    <source>
        <dbReference type="EMBL" id="GLR12258.1"/>
    </source>
</evidence>
<evidence type="ECO:0000313" key="12">
    <source>
        <dbReference type="Proteomes" id="UP001156706"/>
    </source>
</evidence>
<dbReference type="SMART" id="SM00965">
    <property type="entry name" value="STN"/>
    <property type="match status" value="1"/>
</dbReference>
<dbReference type="InterPro" id="IPR011990">
    <property type="entry name" value="TPR-like_helical_dom_sf"/>
</dbReference>
<feature type="domain" description="Secretin/TonB short N-terminal" evidence="10">
    <location>
        <begin position="207"/>
        <end position="258"/>
    </location>
</feature>
<dbReference type="Gene3D" id="3.30.1370.120">
    <property type="match status" value="1"/>
</dbReference>
<evidence type="ECO:0000256" key="6">
    <source>
        <dbReference type="RuleBase" id="RU004003"/>
    </source>
</evidence>
<evidence type="ECO:0000256" key="4">
    <source>
        <dbReference type="ARBA" id="ARBA00023136"/>
    </source>
</evidence>
<dbReference type="Gene3D" id="3.55.50.30">
    <property type="match status" value="1"/>
</dbReference>
<comment type="caution">
    <text evidence="11">The sequence shown here is derived from an EMBL/GenBank/DDBJ whole genome shotgun (WGS) entry which is preliminary data.</text>
</comment>
<reference evidence="12" key="1">
    <citation type="journal article" date="2019" name="Int. J. Syst. Evol. Microbiol.">
        <title>The Global Catalogue of Microorganisms (GCM) 10K type strain sequencing project: providing services to taxonomists for standard genome sequencing and annotation.</title>
        <authorList>
            <consortium name="The Broad Institute Genomics Platform"/>
            <consortium name="The Broad Institute Genome Sequencing Center for Infectious Disease"/>
            <person name="Wu L."/>
            <person name="Ma J."/>
        </authorList>
    </citation>
    <scope>NUCLEOTIDE SEQUENCE [LARGE SCALE GENOMIC DNA]</scope>
    <source>
        <strain evidence="12">NBRC 110044</strain>
    </source>
</reference>
<dbReference type="PANTHER" id="PTHR30332">
    <property type="entry name" value="PROBABLE GENERAL SECRETION PATHWAY PROTEIN D"/>
    <property type="match status" value="1"/>
</dbReference>
<evidence type="ECO:0000259" key="10">
    <source>
        <dbReference type="SMART" id="SM00965"/>
    </source>
</evidence>
<keyword evidence="12" id="KW-1185">Reference proteome</keyword>
<dbReference type="Gene3D" id="1.25.40.10">
    <property type="entry name" value="Tetratricopeptide repeat domain"/>
    <property type="match status" value="1"/>
</dbReference>
<organism evidence="11 12">
    <name type="scientific">Chitinimonas prasina</name>
    <dbReference type="NCBI Taxonomy" id="1434937"/>
    <lineage>
        <taxon>Bacteria</taxon>
        <taxon>Pseudomonadati</taxon>
        <taxon>Pseudomonadota</taxon>
        <taxon>Betaproteobacteria</taxon>
        <taxon>Neisseriales</taxon>
        <taxon>Chitinibacteraceae</taxon>
        <taxon>Chitinimonas</taxon>
    </lineage>
</organism>
<evidence type="ECO:0000256" key="8">
    <source>
        <dbReference type="SAM" id="MobiDB-lite"/>
    </source>
</evidence>
<evidence type="ECO:0000256" key="9">
    <source>
        <dbReference type="SAM" id="SignalP"/>
    </source>
</evidence>
<dbReference type="PRINTS" id="PR01032">
    <property type="entry name" value="PHAGEIV"/>
</dbReference>
<keyword evidence="4" id="KW-0472">Membrane</keyword>
<dbReference type="InterPro" id="IPR038591">
    <property type="entry name" value="NolW-like_sf"/>
</dbReference>
<dbReference type="Pfam" id="PF03958">
    <property type="entry name" value="Secretin_N"/>
    <property type="match status" value="1"/>
</dbReference>
<name>A0ABQ5YE30_9NEIS</name>
<dbReference type="PROSITE" id="PS51257">
    <property type="entry name" value="PROKAR_LIPOPROTEIN"/>
    <property type="match status" value="1"/>
</dbReference>
<keyword evidence="3 9" id="KW-0732">Signal</keyword>
<dbReference type="InterPro" id="IPR004846">
    <property type="entry name" value="T2SS/T3SS_dom"/>
</dbReference>
<dbReference type="Pfam" id="PF00263">
    <property type="entry name" value="Secretin"/>
    <property type="match status" value="1"/>
</dbReference>
<accession>A0ABQ5YE30</accession>
<proteinExistence type="inferred from homology"/>